<sequence>MFARSLMRCLWKREELVNRSVTGTVCRRFMYQGAKAKPALSPRKHDAIQMAFYHFVKTHPNTMLSVDKRLRNLNRNIGYFLRGLK</sequence>
<dbReference type="AlphaFoldDB" id="A0A6M2D2A2"/>
<protein>
    <recommendedName>
        <fullName evidence="1">BEN domain-containing protein</fullName>
    </recommendedName>
</protein>
<organism evidence="2">
    <name type="scientific">Rhipicephalus microplus</name>
    <name type="common">Cattle tick</name>
    <name type="synonym">Boophilus microplus</name>
    <dbReference type="NCBI Taxonomy" id="6941"/>
    <lineage>
        <taxon>Eukaryota</taxon>
        <taxon>Metazoa</taxon>
        <taxon>Ecdysozoa</taxon>
        <taxon>Arthropoda</taxon>
        <taxon>Chelicerata</taxon>
        <taxon>Arachnida</taxon>
        <taxon>Acari</taxon>
        <taxon>Parasitiformes</taxon>
        <taxon>Ixodida</taxon>
        <taxon>Ixodoidea</taxon>
        <taxon>Ixodidae</taxon>
        <taxon>Rhipicephalinae</taxon>
        <taxon>Rhipicephalus</taxon>
        <taxon>Boophilus</taxon>
    </lineage>
</organism>
<proteinExistence type="predicted"/>
<dbReference type="GO" id="GO:0003677">
    <property type="term" value="F:DNA binding"/>
    <property type="evidence" value="ECO:0007669"/>
    <property type="project" value="InterPro"/>
</dbReference>
<dbReference type="EMBL" id="GHWJ01006854">
    <property type="protein sequence ID" value="NOV39591.1"/>
    <property type="molecule type" value="Transcribed_RNA"/>
</dbReference>
<dbReference type="Gene3D" id="1.10.10.2590">
    <property type="entry name" value="BEN domain"/>
    <property type="match status" value="1"/>
</dbReference>
<evidence type="ECO:0000259" key="1">
    <source>
        <dbReference type="SMART" id="SM01025"/>
    </source>
</evidence>
<dbReference type="Pfam" id="PF10523">
    <property type="entry name" value="BEN"/>
    <property type="match status" value="1"/>
</dbReference>
<feature type="domain" description="BEN" evidence="1">
    <location>
        <begin position="1"/>
        <end position="77"/>
    </location>
</feature>
<dbReference type="InterPro" id="IPR018379">
    <property type="entry name" value="BEN_domain"/>
</dbReference>
<evidence type="ECO:0000313" key="2">
    <source>
        <dbReference type="EMBL" id="NOV39591.1"/>
    </source>
</evidence>
<reference evidence="2" key="1">
    <citation type="submission" date="2019-09" db="EMBL/GenBank/DDBJ databases">
        <title>Organ-specific transcriptomic study of the physiology of the cattle tick, Rhipicephalus microplus.</title>
        <authorList>
            <person name="Tirloni L."/>
            <person name="Braz G."/>
            <person name="Gandara A.C.P."/>
            <person name="Sabadin G.A."/>
            <person name="da Silva R.M."/>
            <person name="Guizzo M.G."/>
            <person name="Machado J.A."/>
            <person name="Costa E.P."/>
            <person name="Gomes H.F."/>
            <person name="Moraes J."/>
            <person name="Mota M.B.S."/>
            <person name="Mesquita R.D."/>
            <person name="Alvarenga P.H."/>
            <person name="Alves F."/>
            <person name="Seixas A."/>
            <person name="da Fonseca R.N."/>
            <person name="Fogaca A."/>
            <person name="Logullo C."/>
            <person name="Tanaka A."/>
            <person name="Daffre S."/>
            <person name="Termignoni C."/>
            <person name="Vaz I.S.Jr."/>
            <person name="Oliveira P.L."/>
            <person name="Ribeiro J.M."/>
        </authorList>
    </citation>
    <scope>NUCLEOTIDE SEQUENCE</scope>
    <source>
        <strain evidence="2">Porto Alegre</strain>
    </source>
</reference>
<accession>A0A6M2D2A2</accession>
<dbReference type="SMART" id="SM01025">
    <property type="entry name" value="BEN"/>
    <property type="match status" value="1"/>
</dbReference>
<name>A0A6M2D2A2_RHIMP</name>